<dbReference type="AlphaFoldDB" id="A0A6G1LJH2"/>
<evidence type="ECO:0000313" key="4">
    <source>
        <dbReference type="Proteomes" id="UP000799436"/>
    </source>
</evidence>
<keyword evidence="4" id="KW-1185">Reference proteome</keyword>
<dbReference type="Proteomes" id="UP000799436">
    <property type="component" value="Unassembled WGS sequence"/>
</dbReference>
<reference evidence="3" key="1">
    <citation type="journal article" date="2020" name="Stud. Mycol.">
        <title>101 Dothideomycetes genomes: a test case for predicting lifestyles and emergence of pathogens.</title>
        <authorList>
            <person name="Haridas S."/>
            <person name="Albert R."/>
            <person name="Binder M."/>
            <person name="Bloem J."/>
            <person name="Labutti K."/>
            <person name="Salamov A."/>
            <person name="Andreopoulos B."/>
            <person name="Baker S."/>
            <person name="Barry K."/>
            <person name="Bills G."/>
            <person name="Bluhm B."/>
            <person name="Cannon C."/>
            <person name="Castanera R."/>
            <person name="Culley D."/>
            <person name="Daum C."/>
            <person name="Ezra D."/>
            <person name="Gonzalez J."/>
            <person name="Henrissat B."/>
            <person name="Kuo A."/>
            <person name="Liang C."/>
            <person name="Lipzen A."/>
            <person name="Lutzoni F."/>
            <person name="Magnuson J."/>
            <person name="Mondo S."/>
            <person name="Nolan M."/>
            <person name="Ohm R."/>
            <person name="Pangilinan J."/>
            <person name="Park H.-J."/>
            <person name="Ramirez L."/>
            <person name="Alfaro M."/>
            <person name="Sun H."/>
            <person name="Tritt A."/>
            <person name="Yoshinaga Y."/>
            <person name="Zwiers L.-H."/>
            <person name="Turgeon B."/>
            <person name="Goodwin S."/>
            <person name="Spatafora J."/>
            <person name="Crous P."/>
            <person name="Grigoriev I."/>
        </authorList>
    </citation>
    <scope>NUCLEOTIDE SEQUENCE</scope>
    <source>
        <strain evidence="3">CBS 116005</strain>
    </source>
</reference>
<sequence length="176" mass="18796">MHITNVFIALCAATALAAPPHAKLNGRSSISRRSAFPNPYAEGPEDVDGPKKKLGNKGKGGSSSKACPAWTYTKYNDADCEETPETPVSDNKPMDCTPYKAPAEGEQNGFTFDDQGVWELHVYTSEDCTTSGGAKEGFIPKENSVDGMCYVTGGLDEITHSIEIVLKDDADCTPGQ</sequence>
<feature type="region of interest" description="Disordered" evidence="1">
    <location>
        <begin position="23"/>
        <end position="67"/>
    </location>
</feature>
<feature type="signal peptide" evidence="2">
    <location>
        <begin position="1"/>
        <end position="17"/>
    </location>
</feature>
<dbReference type="EMBL" id="ML995812">
    <property type="protein sequence ID" value="KAF2773091.1"/>
    <property type="molecule type" value="Genomic_DNA"/>
</dbReference>
<evidence type="ECO:0000256" key="2">
    <source>
        <dbReference type="SAM" id="SignalP"/>
    </source>
</evidence>
<evidence type="ECO:0000313" key="3">
    <source>
        <dbReference type="EMBL" id="KAF2773091.1"/>
    </source>
</evidence>
<proteinExistence type="predicted"/>
<accession>A0A6G1LJH2</accession>
<feature type="region of interest" description="Disordered" evidence="1">
    <location>
        <begin position="79"/>
        <end position="102"/>
    </location>
</feature>
<organism evidence="3 4">
    <name type="scientific">Teratosphaeria nubilosa</name>
    <dbReference type="NCBI Taxonomy" id="161662"/>
    <lineage>
        <taxon>Eukaryota</taxon>
        <taxon>Fungi</taxon>
        <taxon>Dikarya</taxon>
        <taxon>Ascomycota</taxon>
        <taxon>Pezizomycotina</taxon>
        <taxon>Dothideomycetes</taxon>
        <taxon>Dothideomycetidae</taxon>
        <taxon>Mycosphaerellales</taxon>
        <taxon>Teratosphaeriaceae</taxon>
        <taxon>Teratosphaeria</taxon>
    </lineage>
</organism>
<keyword evidence="2" id="KW-0732">Signal</keyword>
<protein>
    <submittedName>
        <fullName evidence="3">Uncharacterized protein</fullName>
    </submittedName>
</protein>
<feature type="chain" id="PRO_5026185488" evidence="2">
    <location>
        <begin position="18"/>
        <end position="176"/>
    </location>
</feature>
<name>A0A6G1LJH2_9PEZI</name>
<gene>
    <name evidence="3" type="ORF">EJ03DRAFT_153342</name>
</gene>
<evidence type="ECO:0000256" key="1">
    <source>
        <dbReference type="SAM" id="MobiDB-lite"/>
    </source>
</evidence>
<dbReference type="OrthoDB" id="10473818at2759"/>